<dbReference type="AlphaFoldDB" id="A3CY62"/>
<keyword evidence="2" id="KW-1003">Cell membrane</keyword>
<dbReference type="InterPro" id="IPR050833">
    <property type="entry name" value="Poly_Biosynth_Transport"/>
</dbReference>
<dbReference type="HOGENOM" id="CLU_030866_1_0_2"/>
<feature type="transmembrane region" description="Helical" evidence="6">
    <location>
        <begin position="391"/>
        <end position="411"/>
    </location>
</feature>
<feature type="transmembrane region" description="Helical" evidence="6">
    <location>
        <begin position="224"/>
        <end position="250"/>
    </location>
</feature>
<name>A3CY62_METMJ</name>
<keyword evidence="4 6" id="KW-1133">Transmembrane helix</keyword>
<feature type="transmembrane region" description="Helical" evidence="6">
    <location>
        <begin position="256"/>
        <end position="281"/>
    </location>
</feature>
<dbReference type="STRING" id="368407.Memar_2389"/>
<dbReference type="PANTHER" id="PTHR30250">
    <property type="entry name" value="PST FAMILY PREDICTED COLANIC ACID TRANSPORTER"/>
    <property type="match status" value="1"/>
</dbReference>
<proteinExistence type="predicted"/>
<dbReference type="KEGG" id="mem:Memar_2389"/>
<evidence type="ECO:0000256" key="1">
    <source>
        <dbReference type="ARBA" id="ARBA00004651"/>
    </source>
</evidence>
<reference evidence="7 8" key="1">
    <citation type="journal article" date="2009" name="Stand. Genomic Sci.">
        <title>Complete genome sequence of Methanoculleus marisnigri Romesser et al. 1981 type strain JR1.</title>
        <authorList>
            <person name="Anderson I.J."/>
            <person name="Sieprawska-Lupa M."/>
            <person name="Lapidus A."/>
            <person name="Nolan M."/>
            <person name="Copeland A."/>
            <person name="Glavina Del Rio T."/>
            <person name="Tice H."/>
            <person name="Dalin E."/>
            <person name="Barry K."/>
            <person name="Saunders E."/>
            <person name="Han C."/>
            <person name="Brettin T."/>
            <person name="Detter J.C."/>
            <person name="Bruce D."/>
            <person name="Mikhailova N."/>
            <person name="Pitluck S."/>
            <person name="Hauser L."/>
            <person name="Land M."/>
            <person name="Lucas S."/>
            <person name="Richardson P."/>
            <person name="Whitman W.B."/>
            <person name="Kyrpides N.C."/>
        </authorList>
    </citation>
    <scope>NUCLEOTIDE SEQUENCE [LARGE SCALE GENOMIC DNA]</scope>
    <source>
        <strain evidence="8">ATCC 35101 / DSM 1498 / JR1</strain>
    </source>
</reference>
<dbReference type="eggNOG" id="arCOG02213">
    <property type="taxonomic scope" value="Archaea"/>
</dbReference>
<evidence type="ECO:0000256" key="2">
    <source>
        <dbReference type="ARBA" id="ARBA00022475"/>
    </source>
</evidence>
<feature type="transmembrane region" description="Helical" evidence="6">
    <location>
        <begin position="333"/>
        <end position="351"/>
    </location>
</feature>
<protein>
    <submittedName>
        <fullName evidence="7">Polysaccharide biosynthesis protein</fullName>
    </submittedName>
</protein>
<gene>
    <name evidence="7" type="ordered locus">Memar_2389</name>
</gene>
<accession>A3CY62</accession>
<evidence type="ECO:0000256" key="6">
    <source>
        <dbReference type="SAM" id="Phobius"/>
    </source>
</evidence>
<dbReference type="GO" id="GO:0005886">
    <property type="term" value="C:plasma membrane"/>
    <property type="evidence" value="ECO:0007669"/>
    <property type="project" value="UniProtKB-SubCell"/>
</dbReference>
<dbReference type="PANTHER" id="PTHR30250:SF11">
    <property type="entry name" value="O-ANTIGEN TRANSPORTER-RELATED"/>
    <property type="match status" value="1"/>
</dbReference>
<dbReference type="Proteomes" id="UP000002146">
    <property type="component" value="Chromosome"/>
</dbReference>
<feature type="transmembrane region" description="Helical" evidence="6">
    <location>
        <begin position="131"/>
        <end position="152"/>
    </location>
</feature>
<keyword evidence="8" id="KW-1185">Reference proteome</keyword>
<sequence length="423" mass="46118">MVHIIAQLRDLHNLFRHPLYLNSFYILLTYLSSAFFGFIFWIAAAKMYTPQEVGIATALISSMSLIVLLAKVGLDFSIIRYFPARDKSVVYSTSIVITTLFSLIFGLIFILGADLFSPELKDIYTLESAGLLFIFIIANATANLAGIAFVALRRSEYYLLQNLLAGSKILFLFPLAYLGAFGIFGSVGISFILTAVFSSLLIAKSGIKHSFRVDREFIAGSFHFSLGNYLVGLFQTAPNLVLPIMVLNILGADAAAYYYIAFSVAFILFIVPNAISTSLFVEGSNGESLRQSTIRSSIAIYALLIPAVVILYFSGDIILGLIGKEYAANGFELFRVMIFTSLVLPVTYIYSAVKRVQNGVRDLVLLNGVVFASLILLAQTCTTAYGIVGIGYAWVISYAVGVLLIGLGTLWERIATAGTGSHV</sequence>
<feature type="transmembrane region" description="Helical" evidence="6">
    <location>
        <begin position="363"/>
        <end position="385"/>
    </location>
</feature>
<evidence type="ECO:0000256" key="5">
    <source>
        <dbReference type="ARBA" id="ARBA00023136"/>
    </source>
</evidence>
<comment type="subcellular location">
    <subcellularLocation>
        <location evidence="1">Cell membrane</location>
        <topology evidence="1">Multi-pass membrane protein</topology>
    </subcellularLocation>
</comment>
<feature type="transmembrane region" description="Helical" evidence="6">
    <location>
        <begin position="159"/>
        <end position="177"/>
    </location>
</feature>
<feature type="transmembrane region" description="Helical" evidence="6">
    <location>
        <begin position="55"/>
        <end position="77"/>
    </location>
</feature>
<feature type="transmembrane region" description="Helical" evidence="6">
    <location>
        <begin position="183"/>
        <end position="203"/>
    </location>
</feature>
<evidence type="ECO:0000313" key="8">
    <source>
        <dbReference type="Proteomes" id="UP000002146"/>
    </source>
</evidence>
<evidence type="ECO:0000256" key="3">
    <source>
        <dbReference type="ARBA" id="ARBA00022692"/>
    </source>
</evidence>
<dbReference type="EMBL" id="CP000562">
    <property type="protein sequence ID" value="ABN58312.1"/>
    <property type="molecule type" value="Genomic_DNA"/>
</dbReference>
<feature type="transmembrane region" description="Helical" evidence="6">
    <location>
        <begin position="20"/>
        <end position="43"/>
    </location>
</feature>
<feature type="transmembrane region" description="Helical" evidence="6">
    <location>
        <begin position="89"/>
        <end position="111"/>
    </location>
</feature>
<keyword evidence="5 6" id="KW-0472">Membrane</keyword>
<evidence type="ECO:0000256" key="4">
    <source>
        <dbReference type="ARBA" id="ARBA00022989"/>
    </source>
</evidence>
<feature type="transmembrane region" description="Helical" evidence="6">
    <location>
        <begin position="293"/>
        <end position="313"/>
    </location>
</feature>
<evidence type="ECO:0000313" key="7">
    <source>
        <dbReference type="EMBL" id="ABN58312.1"/>
    </source>
</evidence>
<organism evidence="7 8">
    <name type="scientific">Methanoculleus marisnigri (strain ATCC 35101 / DSM 1498 / JR1)</name>
    <dbReference type="NCBI Taxonomy" id="368407"/>
    <lineage>
        <taxon>Archaea</taxon>
        <taxon>Methanobacteriati</taxon>
        <taxon>Methanobacteriota</taxon>
        <taxon>Stenosarchaea group</taxon>
        <taxon>Methanomicrobia</taxon>
        <taxon>Methanomicrobiales</taxon>
        <taxon>Methanomicrobiaceae</taxon>
        <taxon>Methanoculleus</taxon>
    </lineage>
</organism>
<keyword evidence="3 6" id="KW-0812">Transmembrane</keyword>